<sequence>MEMMFSQLAKQSSRVLPAVLCTDVAHCIINQRISDCLITKTVAIKNSPKTVKLIQKVLLLRKEIHTPCSANSIPELFMFFQLNLQFLQNSTQCSKTKGSTFTPSSSTSSIFMPDEDTRSC</sequence>
<dbReference type="EMBL" id="CALNXI010001391">
    <property type="protein sequence ID" value="CAH3167454.1"/>
    <property type="molecule type" value="Genomic_DNA"/>
</dbReference>
<feature type="region of interest" description="Disordered" evidence="1">
    <location>
        <begin position="94"/>
        <end position="120"/>
    </location>
</feature>
<proteinExistence type="predicted"/>
<gene>
    <name evidence="2" type="ORF">PEVE_00006075</name>
</gene>
<dbReference type="Proteomes" id="UP001159427">
    <property type="component" value="Unassembled WGS sequence"/>
</dbReference>
<protein>
    <submittedName>
        <fullName evidence="2">Uncharacterized protein</fullName>
    </submittedName>
</protein>
<keyword evidence="3" id="KW-1185">Reference proteome</keyword>
<evidence type="ECO:0000313" key="2">
    <source>
        <dbReference type="EMBL" id="CAH3167454.1"/>
    </source>
</evidence>
<comment type="caution">
    <text evidence="2">The sequence shown here is derived from an EMBL/GenBank/DDBJ whole genome shotgun (WGS) entry which is preliminary data.</text>
</comment>
<feature type="non-terminal residue" evidence="2">
    <location>
        <position position="120"/>
    </location>
</feature>
<organism evidence="2 3">
    <name type="scientific">Porites evermanni</name>
    <dbReference type="NCBI Taxonomy" id="104178"/>
    <lineage>
        <taxon>Eukaryota</taxon>
        <taxon>Metazoa</taxon>
        <taxon>Cnidaria</taxon>
        <taxon>Anthozoa</taxon>
        <taxon>Hexacorallia</taxon>
        <taxon>Scleractinia</taxon>
        <taxon>Fungiina</taxon>
        <taxon>Poritidae</taxon>
        <taxon>Porites</taxon>
    </lineage>
</organism>
<reference evidence="2 3" key="1">
    <citation type="submission" date="2022-05" db="EMBL/GenBank/DDBJ databases">
        <authorList>
            <consortium name="Genoscope - CEA"/>
            <person name="William W."/>
        </authorList>
    </citation>
    <scope>NUCLEOTIDE SEQUENCE [LARGE SCALE GENOMIC DNA]</scope>
</reference>
<accession>A0ABN8QMQ9</accession>
<evidence type="ECO:0000313" key="3">
    <source>
        <dbReference type="Proteomes" id="UP001159427"/>
    </source>
</evidence>
<evidence type="ECO:0000256" key="1">
    <source>
        <dbReference type="SAM" id="MobiDB-lite"/>
    </source>
</evidence>
<feature type="compositionally biased region" description="Low complexity" evidence="1">
    <location>
        <begin position="94"/>
        <end position="109"/>
    </location>
</feature>
<name>A0ABN8QMQ9_9CNID</name>